<proteinExistence type="predicted"/>
<dbReference type="EMBL" id="JBHSDL010000005">
    <property type="protein sequence ID" value="MFC4373322.1"/>
    <property type="molecule type" value="Genomic_DNA"/>
</dbReference>
<evidence type="ECO:0000313" key="2">
    <source>
        <dbReference type="Proteomes" id="UP001595844"/>
    </source>
</evidence>
<comment type="caution">
    <text evidence="1">The sequence shown here is derived from an EMBL/GenBank/DDBJ whole genome shotgun (WGS) entry which is preliminary data.</text>
</comment>
<evidence type="ECO:0000313" key="1">
    <source>
        <dbReference type="EMBL" id="MFC4373322.1"/>
    </source>
</evidence>
<name>A0ABV8VER3_9NOCA</name>
<gene>
    <name evidence="1" type="ORF">ACFO5K_04335</name>
</gene>
<reference evidence="2" key="1">
    <citation type="journal article" date="2019" name="Int. J. Syst. Evol. Microbiol.">
        <title>The Global Catalogue of Microorganisms (GCM) 10K type strain sequencing project: providing services to taxonomists for standard genome sequencing and annotation.</title>
        <authorList>
            <consortium name="The Broad Institute Genomics Platform"/>
            <consortium name="The Broad Institute Genome Sequencing Center for Infectious Disease"/>
            <person name="Wu L."/>
            <person name="Ma J."/>
        </authorList>
    </citation>
    <scope>NUCLEOTIDE SEQUENCE [LARGE SCALE GENOMIC DNA]</scope>
    <source>
        <strain evidence="2">IBRC-M 10490</strain>
    </source>
</reference>
<accession>A0ABV8VER3</accession>
<keyword evidence="2" id="KW-1185">Reference proteome</keyword>
<dbReference type="Proteomes" id="UP001595844">
    <property type="component" value="Unassembled WGS sequence"/>
</dbReference>
<dbReference type="RefSeq" id="WP_378555976.1">
    <property type="nucleotide sequence ID" value="NZ_JBHSDL010000005.1"/>
</dbReference>
<organism evidence="1 2">
    <name type="scientific">Nocardia halotolerans</name>
    <dbReference type="NCBI Taxonomy" id="1755878"/>
    <lineage>
        <taxon>Bacteria</taxon>
        <taxon>Bacillati</taxon>
        <taxon>Actinomycetota</taxon>
        <taxon>Actinomycetes</taxon>
        <taxon>Mycobacteriales</taxon>
        <taxon>Nocardiaceae</taxon>
        <taxon>Nocardia</taxon>
    </lineage>
</organism>
<sequence length="56" mass="5863">MTDTGISVYISAQNADDARALFAEALAVASEGARHDGTLIRATRDGGCAQLYTHLP</sequence>
<evidence type="ECO:0008006" key="3">
    <source>
        <dbReference type="Google" id="ProtNLM"/>
    </source>
</evidence>
<protein>
    <recommendedName>
        <fullName evidence="3">Antibiotic biosynthesis monooxygenase</fullName>
    </recommendedName>
</protein>